<dbReference type="Proteomes" id="UP000004754">
    <property type="component" value="Unassembled WGS sequence"/>
</dbReference>
<dbReference type="EMBL" id="AEQN01000004">
    <property type="protein sequence ID" value="EFV02817.1"/>
    <property type="molecule type" value="Genomic_DNA"/>
</dbReference>
<organism evidence="1 2">
    <name type="scientific">Pseudoramibacter alactolyticus ATCC 23263</name>
    <dbReference type="NCBI Taxonomy" id="887929"/>
    <lineage>
        <taxon>Bacteria</taxon>
        <taxon>Bacillati</taxon>
        <taxon>Bacillota</taxon>
        <taxon>Clostridia</taxon>
        <taxon>Eubacteriales</taxon>
        <taxon>Eubacteriaceae</taxon>
        <taxon>Pseudoramibacter</taxon>
    </lineage>
</organism>
<proteinExistence type="predicted"/>
<evidence type="ECO:0000313" key="1">
    <source>
        <dbReference type="EMBL" id="EFV02817.1"/>
    </source>
</evidence>
<sequence length="63" mass="6902">MGERIPGRSKLSEDIAGQCGQYGSDRRRGGHCRALSIGIVKLYGASDKRTGAFRFFCARRPAI</sequence>
<accession>E6MDL7</accession>
<reference evidence="1 2" key="1">
    <citation type="submission" date="2010-12" db="EMBL/GenBank/DDBJ databases">
        <authorList>
            <person name="Muzny D."/>
            <person name="Qin X."/>
            <person name="Deng J."/>
            <person name="Jiang H."/>
            <person name="Liu Y."/>
            <person name="Qu J."/>
            <person name="Song X.-Z."/>
            <person name="Zhang L."/>
            <person name="Thornton R."/>
            <person name="Coyle M."/>
            <person name="Francisco L."/>
            <person name="Jackson L."/>
            <person name="Javaid M."/>
            <person name="Korchina V."/>
            <person name="Kovar C."/>
            <person name="Mata R."/>
            <person name="Mathew T."/>
            <person name="Ngo R."/>
            <person name="Nguyen L."/>
            <person name="Nguyen N."/>
            <person name="Okwuonu G."/>
            <person name="Ongeri F."/>
            <person name="Pham C."/>
            <person name="Simmons D."/>
            <person name="Wilczek-Boney K."/>
            <person name="Hale W."/>
            <person name="Jakkamsetti A."/>
            <person name="Pham P."/>
            <person name="Ruth R."/>
            <person name="San Lucas F."/>
            <person name="Warren J."/>
            <person name="Zhang J."/>
            <person name="Zhao Z."/>
            <person name="Zhou C."/>
            <person name="Zhu D."/>
            <person name="Lee S."/>
            <person name="Bess C."/>
            <person name="Blankenburg K."/>
            <person name="Forbes L."/>
            <person name="Fu Q."/>
            <person name="Gubbala S."/>
            <person name="Hirani K."/>
            <person name="Jayaseelan J.C."/>
            <person name="Lara F."/>
            <person name="Munidasa M."/>
            <person name="Palculict T."/>
            <person name="Patil S."/>
            <person name="Pu L.-L."/>
            <person name="Saada N."/>
            <person name="Tang L."/>
            <person name="Weissenberger G."/>
            <person name="Zhu Y."/>
            <person name="Hemphill L."/>
            <person name="Shang Y."/>
            <person name="Youmans B."/>
            <person name="Ayvaz T."/>
            <person name="Ross M."/>
            <person name="Santibanez J."/>
            <person name="Aqrawi P."/>
            <person name="Gross S."/>
            <person name="Joshi V."/>
            <person name="Fowler G."/>
            <person name="Nazareth L."/>
            <person name="Reid J."/>
            <person name="Worley K."/>
            <person name="Petrosino J."/>
            <person name="Highlander S."/>
            <person name="Gibbs R."/>
        </authorList>
    </citation>
    <scope>NUCLEOTIDE SEQUENCE [LARGE SCALE GENOMIC DNA]</scope>
    <source>
        <strain evidence="1 2">ATCC 23263</strain>
    </source>
</reference>
<gene>
    <name evidence="1" type="ORF">HMP0721_0099</name>
</gene>
<evidence type="ECO:0000313" key="2">
    <source>
        <dbReference type="Proteomes" id="UP000004754"/>
    </source>
</evidence>
<name>E6MDL7_9FIRM</name>
<dbReference type="AlphaFoldDB" id="E6MDL7"/>
<dbReference type="STRING" id="887929.HMP0721_0099"/>
<comment type="caution">
    <text evidence="1">The sequence shown here is derived from an EMBL/GenBank/DDBJ whole genome shotgun (WGS) entry which is preliminary data.</text>
</comment>
<protein>
    <submittedName>
        <fullName evidence="1">Uncharacterized protein</fullName>
    </submittedName>
</protein>
<keyword evidence="2" id="KW-1185">Reference proteome</keyword>
<dbReference type="HOGENOM" id="CLU_2882461_0_0_9"/>